<reference evidence="4" key="1">
    <citation type="submission" date="2020-05" db="EMBL/GenBank/DDBJ databases">
        <authorList>
            <person name="Chiriac C."/>
            <person name="Salcher M."/>
            <person name="Ghai R."/>
            <person name="Kavagutti S V."/>
        </authorList>
    </citation>
    <scope>NUCLEOTIDE SEQUENCE</scope>
</reference>
<dbReference type="PANTHER" id="PTHR43808">
    <property type="entry name" value="ACETYLORNITHINE DEACETYLASE"/>
    <property type="match status" value="1"/>
</dbReference>
<dbReference type="EMBL" id="CAFBON010000335">
    <property type="protein sequence ID" value="CAB5010750.1"/>
    <property type="molecule type" value="Genomic_DNA"/>
</dbReference>
<dbReference type="GO" id="GO:0046872">
    <property type="term" value="F:metal ion binding"/>
    <property type="evidence" value="ECO:0007669"/>
    <property type="project" value="UniProtKB-KW"/>
</dbReference>
<dbReference type="PANTHER" id="PTHR43808:SF31">
    <property type="entry name" value="N-ACETYL-L-CITRULLINE DEACETYLASE"/>
    <property type="match status" value="1"/>
</dbReference>
<feature type="domain" description="Peptidase M20 dimerisation" evidence="3">
    <location>
        <begin position="162"/>
        <end position="267"/>
    </location>
</feature>
<keyword evidence="2" id="KW-0378">Hydrolase</keyword>
<evidence type="ECO:0000256" key="1">
    <source>
        <dbReference type="ARBA" id="ARBA00022723"/>
    </source>
</evidence>
<gene>
    <name evidence="4" type="ORF">UFOPK3954_02299</name>
</gene>
<dbReference type="NCBIfam" id="TIGR01900">
    <property type="entry name" value="dapE-gram_pos"/>
    <property type="match status" value="1"/>
</dbReference>
<protein>
    <submittedName>
        <fullName evidence="4">Unannotated protein</fullName>
    </submittedName>
</protein>
<dbReference type="InterPro" id="IPR010174">
    <property type="entry name" value="Succinyl-DAP_deSuclase_DapE"/>
</dbReference>
<sequence>MTTDLLGLTAQLVDIRSESHHEGEITDWIETRLRENAPWLALERVGHNLVARTMLGRGMRLVLAGHTDTVPIADNVPSRLDGDVLWGCGTADMKSGLAVMLELACTVREPVPDVTFVFYEAEEVAAEFNGLQRLFRERPELLAGDVALLGEPTNGEIEAGCQGIVRFWLTLRGTRAHTARPWMGRNAIHRLGRVLAIIDTWPGREPEVDGCQYRESLQAVRVEGGIAGNVVPDAARVLIAYRFAPDRTADSAMGYLRDLFSTEVEPDDEIVMDDVSPAAQPGLSHPLIRALVERNGLTVTAKLGWTDVARFAEHGIPATNFGPGDATLAHTRDERVERAPIERTYAVLRELLEQGC</sequence>
<dbReference type="AlphaFoldDB" id="A0A6J7PYW6"/>
<evidence type="ECO:0000256" key="2">
    <source>
        <dbReference type="ARBA" id="ARBA00022801"/>
    </source>
</evidence>
<name>A0A6J7PYW6_9ZZZZ</name>
<dbReference type="SUPFAM" id="SSF55031">
    <property type="entry name" value="Bacterial exopeptidase dimerisation domain"/>
    <property type="match status" value="1"/>
</dbReference>
<dbReference type="GO" id="GO:0008777">
    <property type="term" value="F:acetylornithine deacetylase activity"/>
    <property type="evidence" value="ECO:0007669"/>
    <property type="project" value="TreeGrafter"/>
</dbReference>
<evidence type="ECO:0000259" key="3">
    <source>
        <dbReference type="Pfam" id="PF07687"/>
    </source>
</evidence>
<dbReference type="Pfam" id="PF07687">
    <property type="entry name" value="M20_dimer"/>
    <property type="match status" value="1"/>
</dbReference>
<evidence type="ECO:0000313" key="4">
    <source>
        <dbReference type="EMBL" id="CAB5010750.1"/>
    </source>
</evidence>
<dbReference type="InterPro" id="IPR036264">
    <property type="entry name" value="Bact_exopeptidase_dim_dom"/>
</dbReference>
<dbReference type="InterPro" id="IPR011650">
    <property type="entry name" value="Peptidase_M20_dimer"/>
</dbReference>
<accession>A0A6J7PYW6</accession>
<dbReference type="GO" id="GO:0009089">
    <property type="term" value="P:lysine biosynthetic process via diaminopimelate"/>
    <property type="evidence" value="ECO:0007669"/>
    <property type="project" value="InterPro"/>
</dbReference>
<dbReference type="Pfam" id="PF01546">
    <property type="entry name" value="Peptidase_M20"/>
    <property type="match status" value="1"/>
</dbReference>
<dbReference type="InterPro" id="IPR050072">
    <property type="entry name" value="Peptidase_M20A"/>
</dbReference>
<dbReference type="GO" id="GO:0006526">
    <property type="term" value="P:L-arginine biosynthetic process"/>
    <property type="evidence" value="ECO:0007669"/>
    <property type="project" value="TreeGrafter"/>
</dbReference>
<dbReference type="GO" id="GO:0009014">
    <property type="term" value="F:succinyl-diaminopimelate desuccinylase activity"/>
    <property type="evidence" value="ECO:0007669"/>
    <property type="project" value="InterPro"/>
</dbReference>
<dbReference type="Gene3D" id="3.40.630.10">
    <property type="entry name" value="Zn peptidases"/>
    <property type="match status" value="1"/>
</dbReference>
<dbReference type="Gene3D" id="3.30.70.360">
    <property type="match status" value="1"/>
</dbReference>
<dbReference type="InterPro" id="IPR002933">
    <property type="entry name" value="Peptidase_M20"/>
</dbReference>
<organism evidence="4">
    <name type="scientific">freshwater metagenome</name>
    <dbReference type="NCBI Taxonomy" id="449393"/>
    <lineage>
        <taxon>unclassified sequences</taxon>
        <taxon>metagenomes</taxon>
        <taxon>ecological metagenomes</taxon>
    </lineage>
</organism>
<proteinExistence type="predicted"/>
<dbReference type="SUPFAM" id="SSF53187">
    <property type="entry name" value="Zn-dependent exopeptidases"/>
    <property type="match status" value="1"/>
</dbReference>
<keyword evidence="1" id="KW-0479">Metal-binding</keyword>